<sequence>MHPVLKVAGVVHIWYYIPLCTIFDQRFNGDVFRAKFHIFKSRSQSPTPISKEDSLTHQSGNLWWQSEDHSRIPITWPCRSWVGNSFRIIPRAILRGYTLFQSVVKSKSISILFGQLNWSIQAAINQPVCNWPNWANSYCTVGIKSHTSNFKMAGPVLTQFRQYSR</sequence>
<dbReference type="AlphaFoldDB" id="A0A9Q3CBN1"/>
<evidence type="ECO:0000313" key="2">
    <source>
        <dbReference type="Proteomes" id="UP000765509"/>
    </source>
</evidence>
<organism evidence="1 2">
    <name type="scientific">Austropuccinia psidii MF-1</name>
    <dbReference type="NCBI Taxonomy" id="1389203"/>
    <lineage>
        <taxon>Eukaryota</taxon>
        <taxon>Fungi</taxon>
        <taxon>Dikarya</taxon>
        <taxon>Basidiomycota</taxon>
        <taxon>Pucciniomycotina</taxon>
        <taxon>Pucciniomycetes</taxon>
        <taxon>Pucciniales</taxon>
        <taxon>Sphaerophragmiaceae</taxon>
        <taxon>Austropuccinia</taxon>
    </lineage>
</organism>
<reference evidence="1" key="1">
    <citation type="submission" date="2021-03" db="EMBL/GenBank/DDBJ databases">
        <title>Draft genome sequence of rust myrtle Austropuccinia psidii MF-1, a brazilian biotype.</title>
        <authorList>
            <person name="Quecine M.C."/>
            <person name="Pachon D.M.R."/>
            <person name="Bonatelli M.L."/>
            <person name="Correr F.H."/>
            <person name="Franceschini L.M."/>
            <person name="Leite T.F."/>
            <person name="Margarido G.R.A."/>
            <person name="Almeida C.A."/>
            <person name="Ferrarezi J.A."/>
            <person name="Labate C.A."/>
        </authorList>
    </citation>
    <scope>NUCLEOTIDE SEQUENCE</scope>
    <source>
        <strain evidence="1">MF-1</strain>
    </source>
</reference>
<keyword evidence="2" id="KW-1185">Reference proteome</keyword>
<dbReference type="EMBL" id="AVOT02006696">
    <property type="protein sequence ID" value="MBW0482219.1"/>
    <property type="molecule type" value="Genomic_DNA"/>
</dbReference>
<evidence type="ECO:0000313" key="1">
    <source>
        <dbReference type="EMBL" id="MBW0482219.1"/>
    </source>
</evidence>
<proteinExistence type="predicted"/>
<name>A0A9Q3CBN1_9BASI</name>
<protein>
    <submittedName>
        <fullName evidence="1">Uncharacterized protein</fullName>
    </submittedName>
</protein>
<dbReference type="Proteomes" id="UP000765509">
    <property type="component" value="Unassembled WGS sequence"/>
</dbReference>
<comment type="caution">
    <text evidence="1">The sequence shown here is derived from an EMBL/GenBank/DDBJ whole genome shotgun (WGS) entry which is preliminary data.</text>
</comment>
<gene>
    <name evidence="1" type="ORF">O181_021934</name>
</gene>
<accession>A0A9Q3CBN1</accession>